<proteinExistence type="predicted"/>
<evidence type="ECO:0000313" key="2">
    <source>
        <dbReference type="Proteomes" id="UP001143856"/>
    </source>
</evidence>
<accession>A0ACC1PL74</accession>
<dbReference type="EMBL" id="JAPDGR010000191">
    <property type="protein sequence ID" value="KAJ2993997.1"/>
    <property type="molecule type" value="Genomic_DNA"/>
</dbReference>
<gene>
    <name evidence="1" type="ORF">NUW58_g1673</name>
</gene>
<sequence>MDSLDLEQLFQSQWKRKICICRQSLEPHDLDSVDLLISWDVVRETILDGPGVCGPSELALAKPALGHVNAFTNIFETELGPNLSAAFLWGVIGILLQVSSQSVAATQTTLRILRSIGYKAGTFNSCRATLPHIVNQIKEACFDIHMELVEFCVDAIKCLRGDHESDKTYKHFNHFAASHHLGKRQDGPMGPIEQLERRYASMNIELEKTLVQVEKLVQFSLSVDIHTKPGNAVSQTLQTIPDRHPTFLLLPQTRTLRFFDREDIFEKLDTIFGDELQTPFKSVALWGLGGIGKSSIALQYIERKVAKDEYHAMFWVNSEKDASIRQSFTDIALKLKLPGARPQTHDENMDLVQDWLQSTDTRWLLVYDNVPELSVLTRHWPVAGRGHVIITTRSSSVAFRQASAAIEVKSWDARLGSQFLMFLLQNEIGRDLEKEGISAQELSHRLGGHTLGISHMAGLIHRRSLTISEFMKVYLNNVRRVHGSELQALWGFSFKALNPQACAFLSVLSFLTPDHIPQSFFEIKDQLPKGLAFCSDDLSFSETIEGLLEVSLIKRNRDNRTFSIHRMVQTQFRYFLEHSQLQSSFEDVVALIYHQFPKMGDEKGQLYDEWAQCNSLLQHIISLKDCFRACHNHNKNFKAPWRFCELLKDCQRYLYESNAFQDLEDMCNVNLIAVGTLSDRKRVNDLLPHIYSQQANMSEGLGDAEEAIKLNKKGYEIRLREDPINHRLCYGFEANMGYTYNTANEHSVSMQWLEKAGKRWVQFVDKSGDENSYPTVLKKNMARCLFHMGKVPEAKLLLDSAIAEFRVAKPFNWGMMAYAYQILGLIQRKEGNLEASEASLIEAQNLWRRGDQARLNPFYGGCVYKTGVVCLDQGKTEAAVKHLRDSLDITGFHKERMPAEHARSCFKLSEALYQDNPYDTNAADELRKDAEIYLKKRNQNATDFSSEAGYDKYVPIFWR</sequence>
<comment type="caution">
    <text evidence="1">The sequence shown here is derived from an EMBL/GenBank/DDBJ whole genome shotgun (WGS) entry which is preliminary data.</text>
</comment>
<evidence type="ECO:0000313" key="1">
    <source>
        <dbReference type="EMBL" id="KAJ2993997.1"/>
    </source>
</evidence>
<organism evidence="1 2">
    <name type="scientific">Xylaria curta</name>
    <dbReference type="NCBI Taxonomy" id="42375"/>
    <lineage>
        <taxon>Eukaryota</taxon>
        <taxon>Fungi</taxon>
        <taxon>Dikarya</taxon>
        <taxon>Ascomycota</taxon>
        <taxon>Pezizomycotina</taxon>
        <taxon>Sordariomycetes</taxon>
        <taxon>Xylariomycetidae</taxon>
        <taxon>Xylariales</taxon>
        <taxon>Xylariaceae</taxon>
        <taxon>Xylaria</taxon>
    </lineage>
</organism>
<keyword evidence="2" id="KW-1185">Reference proteome</keyword>
<protein>
    <submittedName>
        <fullName evidence="1">Uncharacterized protein</fullName>
    </submittedName>
</protein>
<dbReference type="Proteomes" id="UP001143856">
    <property type="component" value="Unassembled WGS sequence"/>
</dbReference>
<reference evidence="1" key="1">
    <citation type="submission" date="2022-10" db="EMBL/GenBank/DDBJ databases">
        <title>Genome Sequence of Xylaria curta.</title>
        <authorList>
            <person name="Buettner E."/>
        </authorList>
    </citation>
    <scope>NUCLEOTIDE SEQUENCE</scope>
    <source>
        <strain evidence="1">Babe10</strain>
    </source>
</reference>
<name>A0ACC1PL74_9PEZI</name>